<keyword evidence="3" id="KW-0677">Repeat</keyword>
<dbReference type="InterPro" id="IPR026271">
    <property type="entry name" value="PRAME"/>
</dbReference>
<dbReference type="SUPFAM" id="SSF52047">
    <property type="entry name" value="RNI-like"/>
    <property type="match status" value="1"/>
</dbReference>
<dbReference type="GO" id="GO:0045596">
    <property type="term" value="P:negative regulation of cell differentiation"/>
    <property type="evidence" value="ECO:0007669"/>
    <property type="project" value="InterPro"/>
</dbReference>
<dbReference type="Gene3D" id="3.80.10.10">
    <property type="entry name" value="Ribonuclease Inhibitor"/>
    <property type="match status" value="1"/>
</dbReference>
<dbReference type="AlphaFoldDB" id="A0AAV6FTS1"/>
<reference evidence="5" key="1">
    <citation type="submission" date="2020-10" db="EMBL/GenBank/DDBJ databases">
        <title>Chromosome-scale genome assembly of the Allis shad, Alosa alosa.</title>
        <authorList>
            <person name="Margot Z."/>
            <person name="Christophe K."/>
            <person name="Cabau C."/>
            <person name="Louis A."/>
            <person name="Berthelot C."/>
            <person name="Parey E."/>
            <person name="Roest Crollius H."/>
            <person name="Montfort J."/>
            <person name="Robinson-Rechavi M."/>
            <person name="Bucao C."/>
            <person name="Bouchez O."/>
            <person name="Gislard M."/>
            <person name="Lluch J."/>
            <person name="Milhes M."/>
            <person name="Lampietro C."/>
            <person name="Lopez Roques C."/>
            <person name="Donnadieu C."/>
            <person name="Braasch I."/>
            <person name="Desvignes T."/>
            <person name="Postlethwait J."/>
            <person name="Bobe J."/>
            <person name="Guiguen Y."/>
        </authorList>
    </citation>
    <scope>NUCLEOTIDE SEQUENCE</scope>
    <source>
        <strain evidence="5">M-15738</strain>
        <tissue evidence="5">Blood</tissue>
    </source>
</reference>
<evidence type="ECO:0000313" key="6">
    <source>
        <dbReference type="Proteomes" id="UP000823561"/>
    </source>
</evidence>
<dbReference type="GO" id="GO:0005737">
    <property type="term" value="C:cytoplasm"/>
    <property type="evidence" value="ECO:0007669"/>
    <property type="project" value="TreeGrafter"/>
</dbReference>
<comment type="caution">
    <text evidence="5">The sequence shown here is derived from an EMBL/GenBank/DDBJ whole genome shotgun (WGS) entry which is preliminary data.</text>
</comment>
<keyword evidence="6" id="KW-1185">Reference proteome</keyword>
<gene>
    <name evidence="5" type="ORF">AALO_G00256270</name>
</gene>
<name>A0AAV6FTS1_9TELE</name>
<dbReference type="GO" id="GO:0008284">
    <property type="term" value="P:positive regulation of cell population proliferation"/>
    <property type="evidence" value="ECO:0007669"/>
    <property type="project" value="InterPro"/>
</dbReference>
<evidence type="ECO:0000256" key="1">
    <source>
        <dbReference type="ARBA" id="ARBA00009552"/>
    </source>
</evidence>
<protein>
    <recommendedName>
        <fullName evidence="4">Leucine-rich repeat-containing protein 14B</fullName>
    </recommendedName>
</protein>
<sequence>MRSLRFIAAESFVCSGSSAHENISCLSHNLYPLLFKAAYLREEAAFLHDLVQTWPLPQLNLKRLLERTSDCTEDLTSRTCRICLEAVLTGLRDYVLSPQTTYVKSLRLADFTGLQDLERQPCKCGKTLGRWARTELMTRMCYEAMVAMQAGTAAPSAFDTEIDVRMEAFVTGRSFEVVSQALILRKHCPLKLHCVFLRADSLSVRNLVYFMRLAEPEALEKLEVVHNVHLEAPHLEVILSKMNLRELRSLTLPARALDVRRLGPEDRELFAVLGDLLSKLTHLRELYLGFSTLTGHLRRLLSPLNTPLQCLELANCALTAIDMAYLANSLHSEHLVRLDLSGHVVGDLFPNTFRKLLHRCAGTLCSLGLEDCGLEDDHLEQLLVALAPCDCLQELKMLGNPLTWAALRRIFNMLAQRYPALRYIELPVPRDCYSENVTYPLDDSTLLQYDREKFREARAELVGILEQAGKGHVEVCSPLLGVYDADINETSNELGVFMVNSFKDVVGNFIDTVAEVDERRSQAD</sequence>
<dbReference type="InterPro" id="IPR032675">
    <property type="entry name" value="LRR_dom_sf"/>
</dbReference>
<accession>A0AAV6FTS1</accession>
<evidence type="ECO:0000256" key="2">
    <source>
        <dbReference type="ARBA" id="ARBA00022614"/>
    </source>
</evidence>
<organism evidence="5 6">
    <name type="scientific">Alosa alosa</name>
    <name type="common">allis shad</name>
    <dbReference type="NCBI Taxonomy" id="278164"/>
    <lineage>
        <taxon>Eukaryota</taxon>
        <taxon>Metazoa</taxon>
        <taxon>Chordata</taxon>
        <taxon>Craniata</taxon>
        <taxon>Vertebrata</taxon>
        <taxon>Euteleostomi</taxon>
        <taxon>Actinopterygii</taxon>
        <taxon>Neopterygii</taxon>
        <taxon>Teleostei</taxon>
        <taxon>Clupei</taxon>
        <taxon>Clupeiformes</taxon>
        <taxon>Clupeoidei</taxon>
        <taxon>Clupeidae</taxon>
        <taxon>Alosa</taxon>
    </lineage>
</organism>
<evidence type="ECO:0000313" key="5">
    <source>
        <dbReference type="EMBL" id="KAG5264627.1"/>
    </source>
</evidence>
<dbReference type="PANTHER" id="PTHR14224">
    <property type="entry name" value="SIMILAR TO PREFERENTIALLY EXPRESSED ANTIGEN IN MELANOMA-LIKE 3"/>
    <property type="match status" value="1"/>
</dbReference>
<evidence type="ECO:0000256" key="3">
    <source>
        <dbReference type="ARBA" id="ARBA00022737"/>
    </source>
</evidence>
<proteinExistence type="inferred from homology"/>
<dbReference type="PANTHER" id="PTHR14224:SF27">
    <property type="entry name" value="LEUCINE-RICH REPEAT-CONTAINING PROTEIN 14B"/>
    <property type="match status" value="1"/>
</dbReference>
<comment type="similarity">
    <text evidence="1">Belongs to the PRAME family. LRRC14 subfamily.</text>
</comment>
<dbReference type="InterPro" id="IPR050694">
    <property type="entry name" value="LRRC14/PRAME"/>
</dbReference>
<evidence type="ECO:0000256" key="4">
    <source>
        <dbReference type="ARBA" id="ARBA00067566"/>
    </source>
</evidence>
<dbReference type="FunFam" id="3.80.10.10:FF:000313">
    <property type="entry name" value="Leucine rich repeat containing 14B"/>
    <property type="match status" value="1"/>
</dbReference>
<dbReference type="PIRSF" id="PIRSF038286">
    <property type="entry name" value="PRAME"/>
    <property type="match status" value="1"/>
</dbReference>
<dbReference type="GO" id="GO:0043066">
    <property type="term" value="P:negative regulation of apoptotic process"/>
    <property type="evidence" value="ECO:0007669"/>
    <property type="project" value="InterPro"/>
</dbReference>
<dbReference type="GO" id="GO:0045892">
    <property type="term" value="P:negative regulation of DNA-templated transcription"/>
    <property type="evidence" value="ECO:0007669"/>
    <property type="project" value="InterPro"/>
</dbReference>
<keyword evidence="2" id="KW-0433">Leucine-rich repeat</keyword>
<dbReference type="EMBL" id="JADWDJ010000020">
    <property type="protein sequence ID" value="KAG5264627.1"/>
    <property type="molecule type" value="Genomic_DNA"/>
</dbReference>
<dbReference type="Proteomes" id="UP000823561">
    <property type="component" value="Chromosome 20"/>
</dbReference>